<dbReference type="Gene3D" id="3.30.1870.10">
    <property type="entry name" value="EreA-like, domain 2"/>
    <property type="match status" value="1"/>
</dbReference>
<dbReference type="InterPro" id="IPR014622">
    <property type="entry name" value="UCP036794_erythomycin"/>
</dbReference>
<dbReference type="PANTHER" id="PTHR31299:SF0">
    <property type="entry name" value="ESTERASE, PUTATIVE (AFU_ORTHOLOGUE AFUA_1G05850)-RELATED"/>
    <property type="match status" value="1"/>
</dbReference>
<keyword evidence="2" id="KW-1185">Reference proteome</keyword>
<accession>A0ABW2I4N5</accession>
<dbReference type="EMBL" id="JBHTBJ010000059">
    <property type="protein sequence ID" value="MFC7279757.1"/>
    <property type="molecule type" value="Genomic_DNA"/>
</dbReference>
<name>A0ABW2I4N5_9ACTN</name>
<gene>
    <name evidence="1" type="ORF">ACFQS1_37850</name>
</gene>
<protein>
    <submittedName>
        <fullName evidence="1">Erythromycin esterase family protein</fullName>
    </submittedName>
</protein>
<dbReference type="Gene3D" id="3.40.1660.10">
    <property type="entry name" value="EreA-like (biosynthetic domain)"/>
    <property type="match status" value="1"/>
</dbReference>
<evidence type="ECO:0000313" key="2">
    <source>
        <dbReference type="Proteomes" id="UP001596548"/>
    </source>
</evidence>
<dbReference type="InterPro" id="IPR007815">
    <property type="entry name" value="Emycin_Estase"/>
</dbReference>
<proteinExistence type="predicted"/>
<dbReference type="Pfam" id="PF05139">
    <property type="entry name" value="Erythro_esteras"/>
    <property type="match status" value="1"/>
</dbReference>
<dbReference type="SUPFAM" id="SSF159501">
    <property type="entry name" value="EreA/ChaN-like"/>
    <property type="match status" value="1"/>
</dbReference>
<evidence type="ECO:0000313" key="1">
    <source>
        <dbReference type="EMBL" id="MFC7279757.1"/>
    </source>
</evidence>
<dbReference type="CDD" id="cd14728">
    <property type="entry name" value="Ere-like"/>
    <property type="match status" value="1"/>
</dbReference>
<dbReference type="PIRSF" id="PIRSF036794">
    <property type="entry name" value="UCP_erythr_ester"/>
    <property type="match status" value="1"/>
</dbReference>
<dbReference type="PANTHER" id="PTHR31299">
    <property type="entry name" value="ESTERASE, PUTATIVE (AFU_ORTHOLOGUE AFUA_1G05850)-RELATED"/>
    <property type="match status" value="1"/>
</dbReference>
<dbReference type="RefSeq" id="WP_378977387.1">
    <property type="nucleotide sequence ID" value="NZ_JBHTBJ010000059.1"/>
</dbReference>
<dbReference type="Proteomes" id="UP001596548">
    <property type="component" value="Unassembled WGS sequence"/>
</dbReference>
<organism evidence="1 2">
    <name type="scientific">Paractinoplanes rhizophilus</name>
    <dbReference type="NCBI Taxonomy" id="1416877"/>
    <lineage>
        <taxon>Bacteria</taxon>
        <taxon>Bacillati</taxon>
        <taxon>Actinomycetota</taxon>
        <taxon>Actinomycetes</taxon>
        <taxon>Micromonosporales</taxon>
        <taxon>Micromonosporaceae</taxon>
        <taxon>Paractinoplanes</taxon>
    </lineage>
</organism>
<comment type="caution">
    <text evidence="1">The sequence shown here is derived from an EMBL/GenBank/DDBJ whole genome shotgun (WGS) entry which is preliminary data.</text>
</comment>
<dbReference type="InterPro" id="IPR052036">
    <property type="entry name" value="Hydrolase/PRTase-associated"/>
</dbReference>
<sequence length="416" mass="46291">MHRYGDEVAAIARPLRDPGDLDVLLDRAAGARVVLIGEASHGTHEFYAWRAALTRRLIEERGFAFVAVEGDWPDCARVDATLRGGPAPRSALAEYDRWPTWMWANEETVDFADWLRGHNLRTGAGVGFHGLDVYSLWESLREILVWLREHRPDLVPVALRAYHCFEPYGEDPQAYAYATRFVPHSCADEVVRMLIGLRGQELAVTQNAEVVAGAEHYYRAMMEGGARSWNVRDRHMDATLGRLVDHYGPAARGVVWAHNTHVGDGRATDQSRHGEVTLGELTRERFGAGDVVLVGFGSHRGTVVAGRAWGAPMEVLEVPAARPGSVEDVLHAAAPPSALFVFPRLGSRPDLLVDEVPHRAIGVVYRPERDRWANYVPSALGDRYDAFLWIDETTALRPLHPLHVDTREPETFPSGV</sequence>
<reference evidence="2" key="1">
    <citation type="journal article" date="2019" name="Int. J. Syst. Evol. Microbiol.">
        <title>The Global Catalogue of Microorganisms (GCM) 10K type strain sequencing project: providing services to taxonomists for standard genome sequencing and annotation.</title>
        <authorList>
            <consortium name="The Broad Institute Genomics Platform"/>
            <consortium name="The Broad Institute Genome Sequencing Center for Infectious Disease"/>
            <person name="Wu L."/>
            <person name="Ma J."/>
        </authorList>
    </citation>
    <scope>NUCLEOTIDE SEQUENCE [LARGE SCALE GENOMIC DNA]</scope>
    <source>
        <strain evidence="2">XZYJT-10</strain>
    </source>
</reference>